<dbReference type="GO" id="GO:0006779">
    <property type="term" value="P:porphyrin-containing compound biosynthetic process"/>
    <property type="evidence" value="ECO:0007669"/>
    <property type="project" value="UniProtKB-KW"/>
</dbReference>
<dbReference type="GO" id="GO:0042168">
    <property type="term" value="P:heme metabolic process"/>
    <property type="evidence" value="ECO:0007669"/>
    <property type="project" value="InterPro"/>
</dbReference>
<feature type="repeat" description="TPR" evidence="10">
    <location>
        <begin position="360"/>
        <end position="393"/>
    </location>
</feature>
<proteinExistence type="predicted"/>
<reference evidence="13 14" key="1">
    <citation type="submission" date="2018-06" db="EMBL/GenBank/DDBJ databases">
        <authorList>
            <consortium name="Pathogen Informatics"/>
            <person name="Doyle S."/>
        </authorList>
    </citation>
    <scope>NUCLEOTIDE SEQUENCE [LARGE SCALE GENOMIC DNA]</scope>
    <source>
        <strain evidence="13 14">NCTC13315</strain>
    </source>
</reference>
<dbReference type="EMBL" id="UGNV01000001">
    <property type="protein sequence ID" value="STX29886.1"/>
    <property type="molecule type" value="Genomic_DNA"/>
</dbReference>
<evidence type="ECO:0000256" key="10">
    <source>
        <dbReference type="PROSITE-ProRule" id="PRU00339"/>
    </source>
</evidence>
<feature type="domain" description="HemY N-terminal" evidence="12">
    <location>
        <begin position="27"/>
        <end position="133"/>
    </location>
</feature>
<sequence length="411" mass="47846">MIVRILSIFIVLLLAMWLGIQLSHDPGYLLIAINHWTIETTLGVAIIGLLLSFILLHLLLLLLNRLAHFPEKYQHWKIKRRAQKAQAKTRQGLIEFSEGYWQSAKNHLIKALPDTDAPLLNYLTAARAAQELGDYQLRDRYLREAQQSMPEAKVAVELTQAQLQLANQQWEQALATLRHLQSLTPHHPYVLKLLMYLYKEVRDWPQLINLLPELKRNQIVTAETFERLRRYTYLQAMSDLIKFSQTNALDELVNQLPKPLKHDPELMACYCQYLLQNNQNELAESILRRCLRRQYHDELITLYGQFYIDEKQLQFAETLLKKYPNSPALYLCLGRLSAANHLWGKAKTYIENSLTLAPSPEAYIEIGKLYERLGEQTQACQAYREGLNLAQKNKDELVNYDHDLFKLPSVL</sequence>
<dbReference type="SMART" id="SM00028">
    <property type="entry name" value="TPR"/>
    <property type="match status" value="3"/>
</dbReference>
<dbReference type="NCBIfam" id="TIGR00540">
    <property type="entry name" value="TPR_hemY_coli"/>
    <property type="match status" value="1"/>
</dbReference>
<keyword evidence="14" id="KW-1185">Reference proteome</keyword>
<evidence type="ECO:0000256" key="8">
    <source>
        <dbReference type="ARBA" id="ARBA00023136"/>
    </source>
</evidence>
<dbReference type="GO" id="GO:0005886">
    <property type="term" value="C:plasma membrane"/>
    <property type="evidence" value="ECO:0007669"/>
    <property type="project" value="UniProtKB-SubCell"/>
</dbReference>
<dbReference type="InterPro" id="IPR005254">
    <property type="entry name" value="Heme_biosyn_assoc_TPR_pro"/>
</dbReference>
<keyword evidence="5" id="KW-0997">Cell inner membrane</keyword>
<dbReference type="Proteomes" id="UP000254968">
    <property type="component" value="Unassembled WGS sequence"/>
</dbReference>
<dbReference type="InterPro" id="IPR010817">
    <property type="entry name" value="HemY_N"/>
</dbReference>
<evidence type="ECO:0000256" key="4">
    <source>
        <dbReference type="ARBA" id="ARBA00022475"/>
    </source>
</evidence>
<evidence type="ECO:0000256" key="11">
    <source>
        <dbReference type="SAM" id="Phobius"/>
    </source>
</evidence>
<evidence type="ECO:0000256" key="3">
    <source>
        <dbReference type="ARBA" id="ARBA00004744"/>
    </source>
</evidence>
<organism evidence="13 14">
    <name type="scientific">Legionella beliardensis</name>
    <dbReference type="NCBI Taxonomy" id="91822"/>
    <lineage>
        <taxon>Bacteria</taxon>
        <taxon>Pseudomonadati</taxon>
        <taxon>Pseudomonadota</taxon>
        <taxon>Gammaproteobacteria</taxon>
        <taxon>Legionellales</taxon>
        <taxon>Legionellaceae</taxon>
        <taxon>Legionella</taxon>
    </lineage>
</organism>
<evidence type="ECO:0000256" key="6">
    <source>
        <dbReference type="ARBA" id="ARBA00022692"/>
    </source>
</evidence>
<evidence type="ECO:0000256" key="9">
    <source>
        <dbReference type="ARBA" id="ARBA00023244"/>
    </source>
</evidence>
<dbReference type="Gene3D" id="1.25.40.10">
    <property type="entry name" value="Tetratricopeptide repeat domain"/>
    <property type="match status" value="2"/>
</dbReference>
<protein>
    <submittedName>
        <fullName evidence="13">HemY protein</fullName>
    </submittedName>
</protein>
<evidence type="ECO:0000256" key="1">
    <source>
        <dbReference type="ARBA" id="ARBA00002962"/>
    </source>
</evidence>
<evidence type="ECO:0000313" key="13">
    <source>
        <dbReference type="EMBL" id="STX29886.1"/>
    </source>
</evidence>
<accession>A0A378I5A7</accession>
<dbReference type="InterPro" id="IPR011990">
    <property type="entry name" value="TPR-like_helical_dom_sf"/>
</dbReference>
<dbReference type="UniPathway" id="UPA00252"/>
<keyword evidence="4" id="KW-1003">Cell membrane</keyword>
<keyword evidence="6 11" id="KW-0812">Transmembrane</keyword>
<evidence type="ECO:0000259" key="12">
    <source>
        <dbReference type="Pfam" id="PF07219"/>
    </source>
</evidence>
<comment type="pathway">
    <text evidence="3">Porphyrin-containing compound metabolism; protoheme biosynthesis.</text>
</comment>
<evidence type="ECO:0000256" key="2">
    <source>
        <dbReference type="ARBA" id="ARBA00004429"/>
    </source>
</evidence>
<dbReference type="SUPFAM" id="SSF48452">
    <property type="entry name" value="TPR-like"/>
    <property type="match status" value="1"/>
</dbReference>
<keyword evidence="7 11" id="KW-1133">Transmembrane helix</keyword>
<gene>
    <name evidence="13" type="primary">hemY</name>
    <name evidence="13" type="ORF">NCTC13315_02442</name>
</gene>
<comment type="subcellular location">
    <subcellularLocation>
        <location evidence="2">Cell inner membrane</location>
        <topology evidence="2">Multi-pass membrane protein</topology>
    </subcellularLocation>
</comment>
<keyword evidence="9" id="KW-0627">Porphyrin biosynthesis</keyword>
<comment type="function">
    <text evidence="1">Involved in a late step of protoheme IX synthesis.</text>
</comment>
<name>A0A378I5A7_9GAMM</name>
<feature type="transmembrane region" description="Helical" evidence="11">
    <location>
        <begin position="5"/>
        <end position="22"/>
    </location>
</feature>
<dbReference type="Pfam" id="PF07219">
    <property type="entry name" value="HemY_N"/>
    <property type="match status" value="1"/>
</dbReference>
<dbReference type="Pfam" id="PF13181">
    <property type="entry name" value="TPR_8"/>
    <property type="match status" value="1"/>
</dbReference>
<dbReference type="InterPro" id="IPR019734">
    <property type="entry name" value="TPR_rpt"/>
</dbReference>
<evidence type="ECO:0000313" key="14">
    <source>
        <dbReference type="Proteomes" id="UP000254968"/>
    </source>
</evidence>
<keyword evidence="10" id="KW-0802">TPR repeat</keyword>
<evidence type="ECO:0000256" key="5">
    <source>
        <dbReference type="ARBA" id="ARBA00022519"/>
    </source>
</evidence>
<dbReference type="AlphaFoldDB" id="A0A378I5A7"/>
<evidence type="ECO:0000256" key="7">
    <source>
        <dbReference type="ARBA" id="ARBA00022989"/>
    </source>
</evidence>
<dbReference type="PROSITE" id="PS50005">
    <property type="entry name" value="TPR"/>
    <property type="match status" value="1"/>
</dbReference>
<keyword evidence="8 11" id="KW-0472">Membrane</keyword>
<feature type="transmembrane region" description="Helical" evidence="11">
    <location>
        <begin position="42"/>
        <end position="63"/>
    </location>
</feature>